<evidence type="ECO:0000313" key="4">
    <source>
        <dbReference type="Proteomes" id="UP001549111"/>
    </source>
</evidence>
<evidence type="ECO:0000313" key="3">
    <source>
        <dbReference type="Proteomes" id="UP000323522"/>
    </source>
</evidence>
<name>A0A5C1Q158_9BURK</name>
<reference evidence="1 4" key="2">
    <citation type="submission" date="2024-06" db="EMBL/GenBank/DDBJ databases">
        <title>Genomic Encyclopedia of Type Strains, Phase IV (KMG-IV): sequencing the most valuable type-strain genomes for metagenomic binning, comparative biology and taxonomic classification.</title>
        <authorList>
            <person name="Goeker M."/>
        </authorList>
    </citation>
    <scope>NUCLEOTIDE SEQUENCE [LARGE SCALE GENOMIC DNA]</scope>
    <source>
        <strain evidence="1 4">D-501</strain>
    </source>
</reference>
<dbReference type="KEGG" id="snn:EWH46_08220"/>
<accession>A0A5C1Q158</accession>
<evidence type="ECO:0000313" key="2">
    <source>
        <dbReference type="EMBL" id="QEN00760.1"/>
    </source>
</evidence>
<dbReference type="EMBL" id="JBEPLS010000003">
    <property type="protein sequence ID" value="MET3603313.1"/>
    <property type="molecule type" value="Genomic_DNA"/>
</dbReference>
<keyword evidence="4" id="KW-1185">Reference proteome</keyword>
<dbReference type="EMBL" id="CP035708">
    <property type="protein sequence ID" value="QEN00760.1"/>
    <property type="molecule type" value="Genomic_DNA"/>
</dbReference>
<protein>
    <submittedName>
        <fullName evidence="2">Uncharacterized protein</fullName>
    </submittedName>
</protein>
<proteinExistence type="predicted"/>
<gene>
    <name evidence="1" type="ORF">ABIC99_001097</name>
    <name evidence="2" type="ORF">EWH46_08220</name>
</gene>
<dbReference type="AlphaFoldDB" id="A0A5C1Q158"/>
<dbReference type="Proteomes" id="UP001549111">
    <property type="component" value="Unassembled WGS sequence"/>
</dbReference>
<dbReference type="RefSeq" id="WP_139330908.1">
    <property type="nucleotide sequence ID" value="NZ_CP035708.1"/>
</dbReference>
<evidence type="ECO:0000313" key="1">
    <source>
        <dbReference type="EMBL" id="MET3603313.1"/>
    </source>
</evidence>
<dbReference type="Proteomes" id="UP000323522">
    <property type="component" value="Chromosome"/>
</dbReference>
<reference evidence="2 3" key="1">
    <citation type="submission" date="2019-02" db="EMBL/GenBank/DDBJ databases">
        <title>Complete Genome Sequence and Methylome Analysis of Sphaerotilus natans subsp. sulfidivorans D-507.</title>
        <authorList>
            <person name="Fomenkov A."/>
            <person name="Gridneva E."/>
            <person name="Smolyakov D."/>
            <person name="Dubinina G."/>
            <person name="Vincze T."/>
            <person name="Grabovich M."/>
            <person name="Roberts R.J."/>
        </authorList>
    </citation>
    <scope>NUCLEOTIDE SEQUENCE [LARGE SCALE GENOMIC DNA]</scope>
    <source>
        <strain evidence="2 3">D-507</strain>
    </source>
</reference>
<sequence>MKVDMHIVEAVTGRCTVERIRGPRRELRAQVRACVRREGVASAWAWATKPLAQQSQRMLESADADL</sequence>
<organism evidence="2 3">
    <name type="scientific">Sphaerotilus sulfidivorans</name>
    <dbReference type="NCBI Taxonomy" id="639200"/>
    <lineage>
        <taxon>Bacteria</taxon>
        <taxon>Pseudomonadati</taxon>
        <taxon>Pseudomonadota</taxon>
        <taxon>Betaproteobacteria</taxon>
        <taxon>Burkholderiales</taxon>
        <taxon>Sphaerotilaceae</taxon>
        <taxon>Sphaerotilus</taxon>
    </lineage>
</organism>